<dbReference type="Gene3D" id="3.30.559.10">
    <property type="entry name" value="Chloramphenicol acetyltransferase-like domain"/>
    <property type="match status" value="2"/>
</dbReference>
<dbReference type="GO" id="GO:0080088">
    <property type="term" value="P:spermidine hydroxycinnamate conjugate biosynthetic process"/>
    <property type="evidence" value="ECO:0007669"/>
    <property type="project" value="EnsemblPlants"/>
</dbReference>
<dbReference type="InterPro" id="IPR050317">
    <property type="entry name" value="Plant_Fungal_Acyltransferase"/>
</dbReference>
<reference evidence="4 5" key="1">
    <citation type="journal article" date="2013" name="Front. Plant Sci.">
        <title>The Reference Genome of the Halophytic Plant Eutrema salsugineum.</title>
        <authorList>
            <person name="Yang R."/>
            <person name="Jarvis D.E."/>
            <person name="Chen H."/>
            <person name="Beilstein M.A."/>
            <person name="Grimwood J."/>
            <person name="Jenkins J."/>
            <person name="Shu S."/>
            <person name="Prochnik S."/>
            <person name="Xin M."/>
            <person name="Ma C."/>
            <person name="Schmutz J."/>
            <person name="Wing R.A."/>
            <person name="Mitchell-Olds T."/>
            <person name="Schumaker K.S."/>
            <person name="Wang X."/>
        </authorList>
    </citation>
    <scope>NUCLEOTIDE SEQUENCE [LARGE SCALE GENOMIC DNA]</scope>
</reference>
<gene>
    <name evidence="4" type="ORF">EUTSA_v10022690mg</name>
</gene>
<evidence type="ECO:0000313" key="5">
    <source>
        <dbReference type="Proteomes" id="UP000030689"/>
    </source>
</evidence>
<dbReference type="GO" id="GO:0080075">
    <property type="term" value="F:spermidine:feruloyl CoA N-acyltransferase activity"/>
    <property type="evidence" value="ECO:0007669"/>
    <property type="project" value="EnsemblPlants"/>
</dbReference>
<comment type="similarity">
    <text evidence="1">Belongs to the plant acyltransferase family.</text>
</comment>
<dbReference type="STRING" id="72664.V4NUU2"/>
<evidence type="ECO:0008006" key="6">
    <source>
        <dbReference type="Google" id="ProtNLM"/>
    </source>
</evidence>
<dbReference type="Pfam" id="PF02458">
    <property type="entry name" value="Transferase"/>
    <property type="match status" value="1"/>
</dbReference>
<evidence type="ECO:0000256" key="1">
    <source>
        <dbReference type="ARBA" id="ARBA00009861"/>
    </source>
</evidence>
<evidence type="ECO:0000313" key="4">
    <source>
        <dbReference type="EMBL" id="ESQ50541.1"/>
    </source>
</evidence>
<dbReference type="PANTHER" id="PTHR31642">
    <property type="entry name" value="TRICHOTHECENE 3-O-ACETYLTRANSFERASE"/>
    <property type="match status" value="1"/>
</dbReference>
<dbReference type="GO" id="GO:0080074">
    <property type="term" value="F:spermidine:caffeoyl CoA N-acyltransferase activity"/>
    <property type="evidence" value="ECO:0007669"/>
    <property type="project" value="EnsemblPlants"/>
</dbReference>
<sequence length="451" mass="50621">MAPIILRNTYTVVPAEPTWTGRFPLAEWDQVGTITHVPTVYFYDKPPESFQGNVFETLRNSLSRTLFHFYPMAGRVRWLPRGRLELDCNAVGVTFIEAESEAELSDFKDFSPTPEFEKLMPQVNYKNPIETIPLFLAQVTKFKCGGISLSVNISHAVVDGQSALHFMSEWGRISRGEPLGTVPFLDRKILWAGEPLPPFASLPRFKRKEFEQPPFLIGETDNVEERKKKTTVAMLKLSKSQLEKLRSRVNTSEFADPARGFTRYETVTAHVWRCACKARGHSPEQPTALGICIDTRSRVQPPLPRGYFGNATLDVVAASTSGELISNELGFAAGKISKAIKNVTNEYVMTGIEYLKQQEDLKKFQDLHALGSTEGPFYGNPNLGLVSWLTLPLYGLDFGWGKEIYMGPGTHDFDGDSLLLPDQNEDGSLILATCLQVAHMEAFKKHFYEDI</sequence>
<dbReference type="OrthoDB" id="671439at2759"/>
<keyword evidence="5" id="KW-1185">Reference proteome</keyword>
<accession>V4NUU2</accession>
<keyword evidence="2" id="KW-0808">Transferase</keyword>
<dbReference type="Gramene" id="ESQ50541">
    <property type="protein sequence ID" value="ESQ50541"/>
    <property type="gene ID" value="EUTSA_v10022690mg"/>
</dbReference>
<dbReference type="AlphaFoldDB" id="V4NUU2"/>
<dbReference type="OMA" id="FFSEWAR"/>
<dbReference type="GO" id="GO:0010584">
    <property type="term" value="P:pollen exine formation"/>
    <property type="evidence" value="ECO:0007669"/>
    <property type="project" value="EnsemblPlants"/>
</dbReference>
<proteinExistence type="inferred from homology"/>
<evidence type="ECO:0000256" key="3">
    <source>
        <dbReference type="ARBA" id="ARBA00023315"/>
    </source>
</evidence>
<dbReference type="PANTHER" id="PTHR31642:SF324">
    <property type="entry name" value="SPERMIDINE HYDROXYCINNAMOYL TRANSFERASE"/>
    <property type="match status" value="1"/>
</dbReference>
<dbReference type="InterPro" id="IPR023213">
    <property type="entry name" value="CAT-like_dom_sf"/>
</dbReference>
<dbReference type="EMBL" id="KI517392">
    <property type="protein sequence ID" value="ESQ50541.1"/>
    <property type="molecule type" value="Genomic_DNA"/>
</dbReference>
<dbReference type="GO" id="GO:0080073">
    <property type="term" value="F:spermidine:coumaroyl CoA N-acyltransferase activity"/>
    <property type="evidence" value="ECO:0007669"/>
    <property type="project" value="EnsemblPlants"/>
</dbReference>
<keyword evidence="3" id="KW-0012">Acyltransferase</keyword>
<dbReference type="GO" id="GO:0080072">
    <property type="term" value="F:spermidine:sinapoyl CoA N-acyltransferase activity"/>
    <property type="evidence" value="ECO:0007669"/>
    <property type="project" value="EnsemblPlants"/>
</dbReference>
<dbReference type="FunFam" id="3.30.559.10:FF:000008">
    <property type="entry name" value="Tryptamine hydroxycinnamoyl transferase"/>
    <property type="match status" value="1"/>
</dbReference>
<dbReference type="eggNOG" id="ENOG502QSYG">
    <property type="taxonomic scope" value="Eukaryota"/>
</dbReference>
<name>V4NUU2_EUTSA</name>
<dbReference type="Proteomes" id="UP000030689">
    <property type="component" value="Unassembled WGS sequence"/>
</dbReference>
<dbReference type="KEGG" id="eus:EUTSA_v10022690mg"/>
<evidence type="ECO:0000256" key="2">
    <source>
        <dbReference type="ARBA" id="ARBA00022679"/>
    </source>
</evidence>
<protein>
    <recommendedName>
        <fullName evidence="6">Spermidine hydroxycinnamoyl transferase</fullName>
    </recommendedName>
</protein>
<organism evidence="4 5">
    <name type="scientific">Eutrema salsugineum</name>
    <name type="common">Saltwater cress</name>
    <name type="synonym">Sisymbrium salsugineum</name>
    <dbReference type="NCBI Taxonomy" id="72664"/>
    <lineage>
        <taxon>Eukaryota</taxon>
        <taxon>Viridiplantae</taxon>
        <taxon>Streptophyta</taxon>
        <taxon>Embryophyta</taxon>
        <taxon>Tracheophyta</taxon>
        <taxon>Spermatophyta</taxon>
        <taxon>Magnoliopsida</taxon>
        <taxon>eudicotyledons</taxon>
        <taxon>Gunneridae</taxon>
        <taxon>Pentapetalae</taxon>
        <taxon>rosids</taxon>
        <taxon>malvids</taxon>
        <taxon>Brassicales</taxon>
        <taxon>Brassicaceae</taxon>
        <taxon>Eutremeae</taxon>
        <taxon>Eutrema</taxon>
    </lineage>
</organism>